<feature type="region of interest" description="Disordered" evidence="1">
    <location>
        <begin position="1"/>
        <end position="23"/>
    </location>
</feature>
<accession>A0ABT6AVP4</accession>
<dbReference type="EMBL" id="JARJLM010000451">
    <property type="protein sequence ID" value="MDF3836658.1"/>
    <property type="molecule type" value="Genomic_DNA"/>
</dbReference>
<keyword evidence="3" id="KW-1185">Reference proteome</keyword>
<comment type="caution">
    <text evidence="2">The sequence shown here is derived from an EMBL/GenBank/DDBJ whole genome shotgun (WGS) entry which is preliminary data.</text>
</comment>
<dbReference type="Proteomes" id="UP001216674">
    <property type="component" value="Unassembled WGS sequence"/>
</dbReference>
<evidence type="ECO:0000256" key="1">
    <source>
        <dbReference type="SAM" id="MobiDB-lite"/>
    </source>
</evidence>
<evidence type="ECO:0000313" key="3">
    <source>
        <dbReference type="Proteomes" id="UP001216674"/>
    </source>
</evidence>
<sequence>MSTHHGTTQDTHHAGQAGADVNSPGLDIPFGSLDAAALSELPYTFRPTGTCARYYNECFS</sequence>
<protein>
    <submittedName>
        <fullName evidence="2">Uncharacterized protein</fullName>
    </submittedName>
</protein>
<organism evidence="2 3">
    <name type="scientific">Cupriavidus basilensis</name>
    <dbReference type="NCBI Taxonomy" id="68895"/>
    <lineage>
        <taxon>Bacteria</taxon>
        <taxon>Pseudomonadati</taxon>
        <taxon>Pseudomonadota</taxon>
        <taxon>Betaproteobacteria</taxon>
        <taxon>Burkholderiales</taxon>
        <taxon>Burkholderiaceae</taxon>
        <taxon>Cupriavidus</taxon>
    </lineage>
</organism>
<reference evidence="2 3" key="1">
    <citation type="submission" date="2023-03" db="EMBL/GenBank/DDBJ databases">
        <title>Draft assemblies of triclosan tolerant bacteria isolated from returned activated sludge.</title>
        <authorList>
            <person name="Van Hamelsveld S."/>
        </authorList>
    </citation>
    <scope>NUCLEOTIDE SEQUENCE [LARGE SCALE GENOMIC DNA]</scope>
    <source>
        <strain evidence="2 3">GW210010_S58</strain>
    </source>
</reference>
<evidence type="ECO:0000313" key="2">
    <source>
        <dbReference type="EMBL" id="MDF3836658.1"/>
    </source>
</evidence>
<name>A0ABT6AVP4_9BURK</name>
<gene>
    <name evidence="2" type="ORF">P3W85_27420</name>
</gene>
<dbReference type="RefSeq" id="WP_017229920.1">
    <property type="nucleotide sequence ID" value="NZ_JARJLM010000451.1"/>
</dbReference>
<proteinExistence type="predicted"/>